<evidence type="ECO:0000313" key="3">
    <source>
        <dbReference type="EMBL" id="MBO8438614.1"/>
    </source>
</evidence>
<evidence type="ECO:0000256" key="1">
    <source>
        <dbReference type="SAM" id="Coils"/>
    </source>
</evidence>
<organism evidence="3 4">
    <name type="scientific">Candidatus Caccoplasma merdipullorum</name>
    <dbReference type="NCBI Taxonomy" id="2840718"/>
    <lineage>
        <taxon>Bacteria</taxon>
        <taxon>Pseudomonadati</taxon>
        <taxon>Bacteroidota</taxon>
        <taxon>Bacteroidia</taxon>
        <taxon>Bacteroidales</taxon>
        <taxon>Bacteroidaceae</taxon>
        <taxon>Bacteroidaceae incertae sedis</taxon>
        <taxon>Candidatus Caccoplasma</taxon>
    </lineage>
</organism>
<dbReference type="Gene3D" id="3.30.1330.60">
    <property type="entry name" value="OmpA-like domain"/>
    <property type="match status" value="1"/>
</dbReference>
<dbReference type="EMBL" id="JADIMW010000073">
    <property type="protein sequence ID" value="MBO8438614.1"/>
    <property type="molecule type" value="Genomic_DNA"/>
</dbReference>
<accession>A0A9D9E7V2</accession>
<gene>
    <name evidence="3" type="ORF">IAC54_06925</name>
</gene>
<comment type="caution">
    <text evidence="3">The sequence shown here is derived from an EMBL/GenBank/DDBJ whole genome shotgun (WGS) entry which is preliminary data.</text>
</comment>
<reference evidence="3" key="1">
    <citation type="submission" date="2020-10" db="EMBL/GenBank/DDBJ databases">
        <authorList>
            <person name="Gilroy R."/>
        </authorList>
    </citation>
    <scope>NUCLEOTIDE SEQUENCE</scope>
    <source>
        <strain evidence="3">G3-4614</strain>
    </source>
</reference>
<dbReference type="InterPro" id="IPR036737">
    <property type="entry name" value="OmpA-like_sf"/>
</dbReference>
<feature type="signal peptide" evidence="2">
    <location>
        <begin position="1"/>
        <end position="19"/>
    </location>
</feature>
<sequence length="429" mass="47558">MMKKAVLVAVLFIAVAAISDIYGQTGSGIGAPEGKGFVVSKGKQNWFFSFGGNANVYMGQEDNQLYFKHRISYGGSLFFGKWITPWIGIKFGIDAAQYKGAVLNGENGNFIVPNEVWDISKARYKLDNLQVQRFFAFNPNIDVFVSLLNSLGKVKEDRVYDLILSGGVGLMVNSGNKVNAATNAQGDYNIYSPTLNIGLQNKFRLSDGWDMNIDVKAGWVNNLFDGQSWNGQKTRRGDFFGSVGISFSYRFKPRGTTAYNPDVYINEIESCRNTLEDLESRYNNLVAENERLKDENAALARLNSTVQKTPVATPTEKSGEVYTENRILATIEYPIGSSVLSSNDLKKLREVAGIMKSNPDKTYEICGYADNATGSKIMNIRLRNARANRAIDMLLFYGANRNQILKATNDGELPGTSSRAIVIREVNCE</sequence>
<feature type="coiled-coil region" evidence="1">
    <location>
        <begin position="268"/>
        <end position="305"/>
    </location>
</feature>
<dbReference type="AlphaFoldDB" id="A0A9D9E7V2"/>
<proteinExistence type="predicted"/>
<evidence type="ECO:0000313" key="4">
    <source>
        <dbReference type="Proteomes" id="UP000823636"/>
    </source>
</evidence>
<feature type="chain" id="PRO_5039022347" description="OmpA family protein" evidence="2">
    <location>
        <begin position="20"/>
        <end position="429"/>
    </location>
</feature>
<keyword evidence="1" id="KW-0175">Coiled coil</keyword>
<protein>
    <recommendedName>
        <fullName evidence="5">OmpA family protein</fullName>
    </recommendedName>
</protein>
<evidence type="ECO:0000256" key="2">
    <source>
        <dbReference type="SAM" id="SignalP"/>
    </source>
</evidence>
<dbReference type="Proteomes" id="UP000823636">
    <property type="component" value="Unassembled WGS sequence"/>
</dbReference>
<keyword evidence="2" id="KW-0732">Signal</keyword>
<dbReference type="SUPFAM" id="SSF103088">
    <property type="entry name" value="OmpA-like"/>
    <property type="match status" value="1"/>
</dbReference>
<evidence type="ECO:0008006" key="5">
    <source>
        <dbReference type="Google" id="ProtNLM"/>
    </source>
</evidence>
<reference evidence="3" key="2">
    <citation type="journal article" date="2021" name="PeerJ">
        <title>Extensive microbial diversity within the chicken gut microbiome revealed by metagenomics and culture.</title>
        <authorList>
            <person name="Gilroy R."/>
            <person name="Ravi A."/>
            <person name="Getino M."/>
            <person name="Pursley I."/>
            <person name="Horton D.L."/>
            <person name="Alikhan N.F."/>
            <person name="Baker D."/>
            <person name="Gharbi K."/>
            <person name="Hall N."/>
            <person name="Watson M."/>
            <person name="Adriaenssens E.M."/>
            <person name="Foster-Nyarko E."/>
            <person name="Jarju S."/>
            <person name="Secka A."/>
            <person name="Antonio M."/>
            <person name="Oren A."/>
            <person name="Chaudhuri R.R."/>
            <person name="La Ragione R."/>
            <person name="Hildebrand F."/>
            <person name="Pallen M.J."/>
        </authorList>
    </citation>
    <scope>NUCLEOTIDE SEQUENCE</scope>
    <source>
        <strain evidence="3">G3-4614</strain>
    </source>
</reference>
<name>A0A9D9E7V2_9BACT</name>